<evidence type="ECO:0000256" key="2">
    <source>
        <dbReference type="SAM" id="SignalP"/>
    </source>
</evidence>
<evidence type="ECO:0000313" key="3">
    <source>
        <dbReference type="EMBL" id="BBY30379.1"/>
    </source>
</evidence>
<proteinExistence type="predicted"/>
<dbReference type="EMBL" id="AP022588">
    <property type="protein sequence ID" value="BBY30379.1"/>
    <property type="molecule type" value="Genomic_DNA"/>
</dbReference>
<keyword evidence="2" id="KW-0732">Signal</keyword>
<accession>A0A7I7QVI4</accession>
<sequence length="81" mass="7881">MESTPMKKSMGLTGATAVVAAAVAVTFSGASQAEPEPAPPGPVTTPEMTTAEPSVDGGATEGPDTPIVATPPVTATTETPD</sequence>
<keyword evidence="4" id="KW-1185">Reference proteome</keyword>
<gene>
    <name evidence="3" type="ORF">MSEDJ_44750</name>
</gene>
<evidence type="ECO:0000313" key="4">
    <source>
        <dbReference type="Proteomes" id="UP000467193"/>
    </source>
</evidence>
<dbReference type="AlphaFoldDB" id="A0A7I7QVI4"/>
<feature type="region of interest" description="Disordered" evidence="1">
    <location>
        <begin position="28"/>
        <end position="81"/>
    </location>
</feature>
<reference evidence="3 4" key="1">
    <citation type="journal article" date="2019" name="Emerg. Microbes Infect.">
        <title>Comprehensive subspecies identification of 175 nontuberculous mycobacteria species based on 7547 genomic profiles.</title>
        <authorList>
            <person name="Matsumoto Y."/>
            <person name="Kinjo T."/>
            <person name="Motooka D."/>
            <person name="Nabeya D."/>
            <person name="Jung N."/>
            <person name="Uechi K."/>
            <person name="Horii T."/>
            <person name="Iida T."/>
            <person name="Fujita J."/>
            <person name="Nakamura S."/>
        </authorList>
    </citation>
    <scope>NUCLEOTIDE SEQUENCE [LARGE SCALE GENOMIC DNA]</scope>
    <source>
        <strain evidence="3 4">JCM 17899</strain>
    </source>
</reference>
<name>A0A7I7QVI4_9MYCO</name>
<dbReference type="RefSeq" id="WP_163799789.1">
    <property type="nucleotide sequence ID" value="NZ_AP022588.1"/>
</dbReference>
<feature type="signal peptide" evidence="2">
    <location>
        <begin position="1"/>
        <end position="33"/>
    </location>
</feature>
<organism evidence="3 4">
    <name type="scientific">Mycolicibacterium sediminis</name>
    <dbReference type="NCBI Taxonomy" id="1286180"/>
    <lineage>
        <taxon>Bacteria</taxon>
        <taxon>Bacillati</taxon>
        <taxon>Actinomycetota</taxon>
        <taxon>Actinomycetes</taxon>
        <taxon>Mycobacteriales</taxon>
        <taxon>Mycobacteriaceae</taxon>
        <taxon>Mycolicibacterium</taxon>
    </lineage>
</organism>
<dbReference type="KEGG" id="msei:MSEDJ_44750"/>
<evidence type="ECO:0000256" key="1">
    <source>
        <dbReference type="SAM" id="MobiDB-lite"/>
    </source>
</evidence>
<dbReference type="Proteomes" id="UP000467193">
    <property type="component" value="Chromosome"/>
</dbReference>
<feature type="compositionally biased region" description="Low complexity" evidence="1">
    <location>
        <begin position="63"/>
        <end position="81"/>
    </location>
</feature>
<feature type="chain" id="PRO_5029504054" evidence="2">
    <location>
        <begin position="34"/>
        <end position="81"/>
    </location>
</feature>
<protein>
    <submittedName>
        <fullName evidence="3">Uncharacterized protein</fullName>
    </submittedName>
</protein>